<dbReference type="GO" id="GO:0000149">
    <property type="term" value="F:SNARE binding"/>
    <property type="evidence" value="ECO:0007669"/>
    <property type="project" value="TreeGrafter"/>
</dbReference>
<comment type="similarity">
    <text evidence="2">Belongs to the syntaxin family.</text>
</comment>
<dbReference type="InterPro" id="IPR010989">
    <property type="entry name" value="SNARE"/>
</dbReference>
<comment type="subcellular location">
    <subcellularLocation>
        <location evidence="1">Membrane</location>
        <topology evidence="1">Single-pass type IV membrane protein</topology>
    </subcellularLocation>
</comment>
<dbReference type="GO" id="GO:0048278">
    <property type="term" value="P:vesicle docking"/>
    <property type="evidence" value="ECO:0007669"/>
    <property type="project" value="TreeGrafter"/>
</dbReference>
<organism evidence="9 10">
    <name type="scientific">Stegodyphus mimosarum</name>
    <name type="common">African social velvet spider</name>
    <dbReference type="NCBI Taxonomy" id="407821"/>
    <lineage>
        <taxon>Eukaryota</taxon>
        <taxon>Metazoa</taxon>
        <taxon>Ecdysozoa</taxon>
        <taxon>Arthropoda</taxon>
        <taxon>Chelicerata</taxon>
        <taxon>Arachnida</taxon>
        <taxon>Araneae</taxon>
        <taxon>Araneomorphae</taxon>
        <taxon>Entelegynae</taxon>
        <taxon>Eresoidea</taxon>
        <taxon>Eresidae</taxon>
        <taxon>Stegodyphus</taxon>
    </lineage>
</organism>
<dbReference type="PROSITE" id="PS00914">
    <property type="entry name" value="SYNTAXIN"/>
    <property type="match status" value="1"/>
</dbReference>
<evidence type="ECO:0000256" key="7">
    <source>
        <dbReference type="ARBA" id="ARBA00023136"/>
    </source>
</evidence>
<gene>
    <name evidence="9" type="ORF">X975_13285</name>
</gene>
<keyword evidence="3" id="KW-0813">Transport</keyword>
<evidence type="ECO:0000313" key="9">
    <source>
        <dbReference type="EMBL" id="KFM74134.1"/>
    </source>
</evidence>
<dbReference type="Gene3D" id="1.20.58.70">
    <property type="match status" value="1"/>
</dbReference>
<reference evidence="9 10" key="1">
    <citation type="submission" date="2013-11" db="EMBL/GenBank/DDBJ databases">
        <title>Genome sequencing of Stegodyphus mimosarum.</title>
        <authorList>
            <person name="Bechsgaard J."/>
        </authorList>
    </citation>
    <scope>NUCLEOTIDE SEQUENCE [LARGE SCALE GENOMIC DNA]</scope>
</reference>
<evidence type="ECO:0000256" key="1">
    <source>
        <dbReference type="ARBA" id="ARBA00004211"/>
    </source>
</evidence>
<dbReference type="Proteomes" id="UP000054359">
    <property type="component" value="Unassembled WGS sequence"/>
</dbReference>
<dbReference type="Pfam" id="PF11416">
    <property type="entry name" value="Syntaxin-5_N"/>
    <property type="match status" value="1"/>
</dbReference>
<dbReference type="STRING" id="407821.A0A087U9U5"/>
<proteinExistence type="inferred from homology"/>
<keyword evidence="10" id="KW-1185">Reference proteome</keyword>
<feature type="non-terminal residue" evidence="9">
    <location>
        <position position="304"/>
    </location>
</feature>
<accession>A0A087U9U5</accession>
<keyword evidence="5" id="KW-1133">Transmembrane helix</keyword>
<dbReference type="PROSITE" id="PS50192">
    <property type="entry name" value="T_SNARE"/>
    <property type="match status" value="1"/>
</dbReference>
<dbReference type="SUPFAM" id="SSF47661">
    <property type="entry name" value="t-snare proteins"/>
    <property type="match status" value="1"/>
</dbReference>
<dbReference type="OMA" id="NIHEAEM"/>
<dbReference type="InterPro" id="IPR000727">
    <property type="entry name" value="T_SNARE_dom"/>
</dbReference>
<dbReference type="InterPro" id="IPR045242">
    <property type="entry name" value="Syntaxin"/>
</dbReference>
<name>A0A087U9U5_STEMI</name>
<protein>
    <recommendedName>
        <fullName evidence="8">t-SNARE coiled-coil homology domain-containing protein</fullName>
    </recommendedName>
</protein>
<evidence type="ECO:0000256" key="5">
    <source>
        <dbReference type="ARBA" id="ARBA00022989"/>
    </source>
</evidence>
<evidence type="ECO:0000313" key="10">
    <source>
        <dbReference type="Proteomes" id="UP000054359"/>
    </source>
</evidence>
<dbReference type="GO" id="GO:0005484">
    <property type="term" value="F:SNAP receptor activity"/>
    <property type="evidence" value="ECO:0007669"/>
    <property type="project" value="InterPro"/>
</dbReference>
<dbReference type="OrthoDB" id="421009at2759"/>
<evidence type="ECO:0000256" key="6">
    <source>
        <dbReference type="ARBA" id="ARBA00023054"/>
    </source>
</evidence>
<evidence type="ECO:0000256" key="2">
    <source>
        <dbReference type="ARBA" id="ARBA00009063"/>
    </source>
</evidence>
<keyword evidence="4" id="KW-0812">Transmembrane</keyword>
<dbReference type="PANTHER" id="PTHR19957">
    <property type="entry name" value="SYNTAXIN"/>
    <property type="match status" value="1"/>
</dbReference>
<feature type="domain" description="T-SNARE coiled-coil homology" evidence="8">
    <location>
        <begin position="256"/>
        <end position="304"/>
    </location>
</feature>
<dbReference type="GO" id="GO:0006888">
    <property type="term" value="P:endoplasmic reticulum to Golgi vesicle-mediated transport"/>
    <property type="evidence" value="ECO:0007669"/>
    <property type="project" value="TreeGrafter"/>
</dbReference>
<keyword evidence="6" id="KW-0175">Coiled coil</keyword>
<evidence type="ECO:0000256" key="3">
    <source>
        <dbReference type="ARBA" id="ARBA00022448"/>
    </source>
</evidence>
<sequence>MTTLRRRTNSEREIDYRTSASDPFKNFPSSNLSNNQKILFCEMTCRDRTAEFLSVVKNKQGKLDNGYIPTKRGGKFVKGIGEWSNFMQVAKQIGKDISSTFAKLEKLTLLAKKKSLFDDQPVEVQELIYIIKQDITSLNKQISQLQELSKARNNNHGRHMQSHSNSVVVSLQSKLASMSNDFRHVLEVRTQNLKHQKQRREQFTDGPVSATLPASALSGHTGSILLSDDYNYGEKEVAVNMDGINQQQMQLIDEQDSYIQTRADAMQNIEATIVELGTIFKELAHMVKEQEELVQRIDSNVEDA</sequence>
<dbReference type="GO" id="GO:0031201">
    <property type="term" value="C:SNARE complex"/>
    <property type="evidence" value="ECO:0007669"/>
    <property type="project" value="TreeGrafter"/>
</dbReference>
<evidence type="ECO:0000256" key="4">
    <source>
        <dbReference type="ARBA" id="ARBA00022692"/>
    </source>
</evidence>
<dbReference type="GO" id="GO:0000139">
    <property type="term" value="C:Golgi membrane"/>
    <property type="evidence" value="ECO:0007669"/>
    <property type="project" value="TreeGrafter"/>
</dbReference>
<dbReference type="PANTHER" id="PTHR19957:SF3">
    <property type="entry name" value="SYNTAXIN-5"/>
    <property type="match status" value="1"/>
</dbReference>
<evidence type="ECO:0000259" key="8">
    <source>
        <dbReference type="PROSITE" id="PS50192"/>
    </source>
</evidence>
<dbReference type="EMBL" id="KK118882">
    <property type="protein sequence ID" value="KFM74134.1"/>
    <property type="molecule type" value="Genomic_DNA"/>
</dbReference>
<dbReference type="GO" id="GO:0006906">
    <property type="term" value="P:vesicle fusion"/>
    <property type="evidence" value="ECO:0007669"/>
    <property type="project" value="TreeGrafter"/>
</dbReference>
<dbReference type="AlphaFoldDB" id="A0A087U9U5"/>
<keyword evidence="7" id="KW-0472">Membrane</keyword>
<dbReference type="InterPro" id="IPR021538">
    <property type="entry name" value="Syntaxin-5_N"/>
</dbReference>
<dbReference type="SMART" id="SM00397">
    <property type="entry name" value="t_SNARE"/>
    <property type="match status" value="1"/>
</dbReference>
<dbReference type="GO" id="GO:0006886">
    <property type="term" value="P:intracellular protein transport"/>
    <property type="evidence" value="ECO:0007669"/>
    <property type="project" value="InterPro"/>
</dbReference>
<dbReference type="InterPro" id="IPR006012">
    <property type="entry name" value="Syntaxin/epimorphin_CS"/>
</dbReference>